<proteinExistence type="predicted"/>
<dbReference type="Proteomes" id="UP000185753">
    <property type="component" value="Unassembled WGS sequence"/>
</dbReference>
<evidence type="ECO:0008006" key="3">
    <source>
        <dbReference type="Google" id="ProtNLM"/>
    </source>
</evidence>
<dbReference type="OrthoDB" id="6688944at2"/>
<gene>
    <name evidence="1" type="ORF">A9J31_06370</name>
</gene>
<name>A0A1A7R9N1_9GAMM</name>
<accession>A0A1A7R9N1</accession>
<comment type="caution">
    <text evidence="1">The sequence shown here is derived from an EMBL/GenBank/DDBJ whole genome shotgun (WGS) entry which is preliminary data.</text>
</comment>
<sequence>MLKQFLIISCLILPITACEKIGSYVADKIDAALPEESNLQRHKAEKIYTALQQPNQTDLLSLIEPDIQDALRKDLTLFEQMKLMIPADEQTSEVEVKRTLATNNLTEGKTTTLVYQFSYPQYDVYMSIVFDGHDGGDKVRGLWVERENKKLTDTAELDDALVNEPTSDDVTLADHVEAASTVSVNT</sequence>
<evidence type="ECO:0000313" key="1">
    <source>
        <dbReference type="EMBL" id="OBX28183.1"/>
    </source>
</evidence>
<dbReference type="AlphaFoldDB" id="A0A1A7R9N1"/>
<protein>
    <recommendedName>
        <fullName evidence="3">DUF3887 domain-containing protein</fullName>
    </recommendedName>
</protein>
<evidence type="ECO:0000313" key="2">
    <source>
        <dbReference type="Proteomes" id="UP000185753"/>
    </source>
</evidence>
<reference evidence="2" key="1">
    <citation type="submission" date="2016-06" db="EMBL/GenBank/DDBJ databases">
        <authorList>
            <person name="Radolfova-Krizova L."/>
            <person name="Nemec A."/>
        </authorList>
    </citation>
    <scope>NUCLEOTIDE SEQUENCE [LARGE SCALE GENOMIC DNA]</scope>
    <source>
        <strain evidence="2">ANC 4275</strain>
    </source>
</reference>
<dbReference type="EMBL" id="LZDS01000026">
    <property type="protein sequence ID" value="OBX28183.1"/>
    <property type="molecule type" value="Genomic_DNA"/>
</dbReference>
<organism evidence="1 2">
    <name type="scientific">Acinetobacter gandensis</name>
    <dbReference type="NCBI Taxonomy" id="1443941"/>
    <lineage>
        <taxon>Bacteria</taxon>
        <taxon>Pseudomonadati</taxon>
        <taxon>Pseudomonadota</taxon>
        <taxon>Gammaproteobacteria</taxon>
        <taxon>Moraxellales</taxon>
        <taxon>Moraxellaceae</taxon>
        <taxon>Acinetobacter</taxon>
    </lineage>
</organism>
<keyword evidence="2" id="KW-1185">Reference proteome</keyword>
<dbReference type="RefSeq" id="WP_067765337.1">
    <property type="nucleotide sequence ID" value="NZ_LZDS01000026.1"/>
</dbReference>